<keyword evidence="9" id="KW-1185">Reference proteome</keyword>
<evidence type="ECO:0000256" key="4">
    <source>
        <dbReference type="ARBA" id="ARBA00022452"/>
    </source>
</evidence>
<evidence type="ECO:0000256" key="3">
    <source>
        <dbReference type="ARBA" id="ARBA00022448"/>
    </source>
</evidence>
<dbReference type="InterPro" id="IPR003423">
    <property type="entry name" value="OMP_efflux"/>
</dbReference>
<dbReference type="Proteomes" id="UP000445309">
    <property type="component" value="Unassembled WGS sequence"/>
</dbReference>
<organism evidence="8 9">
    <name type="scientific">Chryseobacterium fistulae</name>
    <dbReference type="NCBI Taxonomy" id="2675058"/>
    <lineage>
        <taxon>Bacteria</taxon>
        <taxon>Pseudomonadati</taxon>
        <taxon>Bacteroidota</taxon>
        <taxon>Flavobacteriia</taxon>
        <taxon>Flavobacteriales</taxon>
        <taxon>Weeksellaceae</taxon>
        <taxon>Chryseobacterium group</taxon>
        <taxon>Chryseobacterium</taxon>
    </lineage>
</organism>
<reference evidence="8 9" key="1">
    <citation type="submission" date="2020-01" db="EMBL/GenBank/DDBJ databases">
        <authorList>
            <person name="Rodrigo-Torres L."/>
            <person name="Arahal R. D."/>
            <person name="Lucena T."/>
        </authorList>
    </citation>
    <scope>NUCLEOTIDE SEQUENCE [LARGE SCALE GENOMIC DNA]</scope>
    <source>
        <strain evidence="8 9">CECT 9393</strain>
    </source>
</reference>
<dbReference type="GO" id="GO:0009279">
    <property type="term" value="C:cell outer membrane"/>
    <property type="evidence" value="ECO:0007669"/>
    <property type="project" value="UniProtKB-SubCell"/>
</dbReference>
<evidence type="ECO:0008006" key="10">
    <source>
        <dbReference type="Google" id="ProtNLM"/>
    </source>
</evidence>
<evidence type="ECO:0000256" key="7">
    <source>
        <dbReference type="ARBA" id="ARBA00023237"/>
    </source>
</evidence>
<evidence type="ECO:0000256" key="1">
    <source>
        <dbReference type="ARBA" id="ARBA00004442"/>
    </source>
</evidence>
<comment type="similarity">
    <text evidence="2">Belongs to the outer membrane factor (OMF) (TC 1.B.17) family.</text>
</comment>
<evidence type="ECO:0000313" key="9">
    <source>
        <dbReference type="Proteomes" id="UP000445309"/>
    </source>
</evidence>
<evidence type="ECO:0000256" key="5">
    <source>
        <dbReference type="ARBA" id="ARBA00022692"/>
    </source>
</evidence>
<gene>
    <name evidence="8" type="ORF">CHRY9393_02770</name>
</gene>
<keyword evidence="4" id="KW-1134">Transmembrane beta strand</keyword>
<dbReference type="GO" id="GO:1990281">
    <property type="term" value="C:efflux pump complex"/>
    <property type="evidence" value="ECO:0007669"/>
    <property type="project" value="TreeGrafter"/>
</dbReference>
<keyword evidence="3" id="KW-0813">Transport</keyword>
<dbReference type="GO" id="GO:0015562">
    <property type="term" value="F:efflux transmembrane transporter activity"/>
    <property type="evidence" value="ECO:0007669"/>
    <property type="project" value="InterPro"/>
</dbReference>
<keyword evidence="6" id="KW-0472">Membrane</keyword>
<dbReference type="PANTHER" id="PTHR30026">
    <property type="entry name" value="OUTER MEMBRANE PROTEIN TOLC"/>
    <property type="match status" value="1"/>
</dbReference>
<keyword evidence="7" id="KW-0998">Cell outer membrane</keyword>
<dbReference type="AlphaFoldDB" id="A0A6N4XRI1"/>
<dbReference type="SUPFAM" id="SSF56954">
    <property type="entry name" value="Outer membrane efflux proteins (OEP)"/>
    <property type="match status" value="1"/>
</dbReference>
<dbReference type="PANTHER" id="PTHR30026:SF20">
    <property type="entry name" value="OUTER MEMBRANE PROTEIN TOLC"/>
    <property type="match status" value="1"/>
</dbReference>
<protein>
    <recommendedName>
        <fullName evidence="10">Outer membrane protein TolC</fullName>
    </recommendedName>
</protein>
<dbReference type="GO" id="GO:0015288">
    <property type="term" value="F:porin activity"/>
    <property type="evidence" value="ECO:0007669"/>
    <property type="project" value="TreeGrafter"/>
</dbReference>
<accession>A0A6N4XRI1</accession>
<evidence type="ECO:0000256" key="6">
    <source>
        <dbReference type="ARBA" id="ARBA00023136"/>
    </source>
</evidence>
<evidence type="ECO:0000256" key="2">
    <source>
        <dbReference type="ARBA" id="ARBA00007613"/>
    </source>
</evidence>
<dbReference type="Gene3D" id="1.20.1600.10">
    <property type="entry name" value="Outer membrane efflux proteins (OEP)"/>
    <property type="match status" value="1"/>
</dbReference>
<proteinExistence type="inferred from homology"/>
<evidence type="ECO:0000313" key="8">
    <source>
        <dbReference type="EMBL" id="CAA7390673.1"/>
    </source>
</evidence>
<keyword evidence="5" id="KW-0812">Transmembrane</keyword>
<name>A0A6N4XRI1_9FLAO</name>
<sequence length="491" mass="55733">MFKNSVNISTYYIIFVTNNRMRNNLLIFTFVFFTLPIVSFAQSAPDFKELLDSAIIRDSDLKMQLTQNKLTELDEHKLNDIFLPKLEVSGQAGYLNGTMRLTSPEINLMPFIHIPEGSFNNNLNISGFSGIVKADAKMLIYSGGKVKYLKKAIEEKKKSENILLEKTKDEIIANVSKAYDQLALVHQSKKVLDESKKRLEINRKTADKALGYGLITPYDHKKIELAQATLEAKMVEYEGKKELLLTQLYILTGINRERLRLIDPVLKPVELLSAEQGIEHRAEIRALEHGITAADYKIKAEKTWMIPKVQLMASAYYIGLYEPRVKTSDNIIPAIPTLGYGGTKLDWHPNNITIFPFITAGVGFKWDIFDGKEGKHAEETAKVGKEVLQNQKEGALKKLTLNLANNQTNYDISTAQINLKSKEKSLAKSALIQAEKEFRYGMSKSSQLIDAESDLEMVELEFQNAIFNQRRAGIELMRSTQELDIAKLYYY</sequence>
<comment type="subcellular location">
    <subcellularLocation>
        <location evidence="1">Cell outer membrane</location>
    </subcellularLocation>
</comment>
<dbReference type="EMBL" id="CACVBY010000075">
    <property type="protein sequence ID" value="CAA7390673.1"/>
    <property type="molecule type" value="Genomic_DNA"/>
</dbReference>
<dbReference type="Pfam" id="PF02321">
    <property type="entry name" value="OEP"/>
    <property type="match status" value="1"/>
</dbReference>
<dbReference type="InterPro" id="IPR051906">
    <property type="entry name" value="TolC-like"/>
</dbReference>